<keyword evidence="7" id="KW-1185">Reference proteome</keyword>
<dbReference type="GO" id="GO:0046982">
    <property type="term" value="F:protein heterodimerization activity"/>
    <property type="evidence" value="ECO:0007669"/>
    <property type="project" value="TreeGrafter"/>
</dbReference>
<keyword evidence="3" id="KW-1015">Disulfide bond</keyword>
<dbReference type="GO" id="GO:0043005">
    <property type="term" value="C:neuron projection"/>
    <property type="evidence" value="ECO:0007669"/>
    <property type="project" value="TreeGrafter"/>
</dbReference>
<organism evidence="6 7">
    <name type="scientific">Lates japonicus</name>
    <name type="common">Japanese lates</name>
    <dbReference type="NCBI Taxonomy" id="270547"/>
    <lineage>
        <taxon>Eukaryota</taxon>
        <taxon>Metazoa</taxon>
        <taxon>Chordata</taxon>
        <taxon>Craniata</taxon>
        <taxon>Vertebrata</taxon>
        <taxon>Euteleostomi</taxon>
        <taxon>Actinopterygii</taxon>
        <taxon>Neopterygii</taxon>
        <taxon>Teleostei</taxon>
        <taxon>Neoteleostei</taxon>
        <taxon>Acanthomorphata</taxon>
        <taxon>Carangaria</taxon>
        <taxon>Carangaria incertae sedis</taxon>
        <taxon>Centropomidae</taxon>
        <taxon>Lates</taxon>
    </lineage>
</organism>
<dbReference type="PANTHER" id="PTHR11219:SF7">
    <property type="entry name" value="TENEURIN-1"/>
    <property type="match status" value="1"/>
</dbReference>
<feature type="region of interest" description="Disordered" evidence="4">
    <location>
        <begin position="140"/>
        <end position="160"/>
    </location>
</feature>
<name>A0AAD3RLX3_LATJO</name>
<keyword evidence="2" id="KW-0677">Repeat</keyword>
<dbReference type="GO" id="GO:0042803">
    <property type="term" value="F:protein homodimerization activity"/>
    <property type="evidence" value="ECO:0007669"/>
    <property type="project" value="TreeGrafter"/>
</dbReference>
<dbReference type="GO" id="GO:0007157">
    <property type="term" value="P:heterophilic cell-cell adhesion via plasma membrane cell adhesion molecules"/>
    <property type="evidence" value="ECO:0007669"/>
    <property type="project" value="TreeGrafter"/>
</dbReference>
<dbReference type="GO" id="GO:0048666">
    <property type="term" value="P:neuron development"/>
    <property type="evidence" value="ECO:0007669"/>
    <property type="project" value="TreeGrafter"/>
</dbReference>
<dbReference type="Pfam" id="PF23093">
    <property type="entry name" value="GBD_Tenm3"/>
    <property type="match status" value="1"/>
</dbReference>
<evidence type="ECO:0000256" key="2">
    <source>
        <dbReference type="ARBA" id="ARBA00022737"/>
    </source>
</evidence>
<reference evidence="6" key="1">
    <citation type="submission" date="2022-08" db="EMBL/GenBank/DDBJ databases">
        <title>Genome sequencing of akame (Lates japonicus).</title>
        <authorList>
            <person name="Hashiguchi Y."/>
            <person name="Takahashi H."/>
        </authorList>
    </citation>
    <scope>NUCLEOTIDE SEQUENCE</scope>
    <source>
        <strain evidence="6">Kochi</strain>
    </source>
</reference>
<evidence type="ECO:0000313" key="6">
    <source>
        <dbReference type="EMBL" id="GLD75284.1"/>
    </source>
</evidence>
<dbReference type="GO" id="GO:0050839">
    <property type="term" value="F:cell adhesion molecule binding"/>
    <property type="evidence" value="ECO:0007669"/>
    <property type="project" value="TreeGrafter"/>
</dbReference>
<evidence type="ECO:0000256" key="4">
    <source>
        <dbReference type="SAM" id="MobiDB-lite"/>
    </source>
</evidence>
<dbReference type="InterPro" id="IPR051216">
    <property type="entry name" value="Teneurin"/>
</dbReference>
<sequence length="244" mass="26635">MVYLQPVTSTCRCCGQEPLASCMSARHSHSQPVINPGEHIVTEGNPLLLGRAGYPLTSGTVYSSMALPRSSVTRPCLPSTSLTAAAAPECLTLSRHSPPAWPATTIPVIGTSAIGNPQAVHLLGLTWHLRHGESQLYENGLSSADHQQEDRSKTRPTSSIHLLDTLNPENTHAGDREKWVRGRAIDRGEVDIGTQQSQAIPPGLFWRFHMTVHHPTYIKFNLSLSHNALLGVYGRRNIPPTHTQ</sequence>
<protein>
    <submittedName>
        <fullName evidence="6">Teneurin-1</fullName>
    </submittedName>
</protein>
<feature type="domain" description="Teneurin-1-4-like galactose-binding" evidence="5">
    <location>
        <begin position="185"/>
        <end position="244"/>
    </location>
</feature>
<dbReference type="EMBL" id="BRZM01002844">
    <property type="protein sequence ID" value="GLD75284.1"/>
    <property type="molecule type" value="Genomic_DNA"/>
</dbReference>
<proteinExistence type="predicted"/>
<gene>
    <name evidence="6" type="ORF">AKAME5_002661800</name>
</gene>
<evidence type="ECO:0000256" key="1">
    <source>
        <dbReference type="ARBA" id="ARBA00022536"/>
    </source>
</evidence>
<dbReference type="Proteomes" id="UP001279410">
    <property type="component" value="Unassembled WGS sequence"/>
</dbReference>
<keyword evidence="1" id="KW-0245">EGF-like domain</keyword>
<feature type="non-terminal residue" evidence="6">
    <location>
        <position position="1"/>
    </location>
</feature>
<evidence type="ECO:0000313" key="7">
    <source>
        <dbReference type="Proteomes" id="UP001279410"/>
    </source>
</evidence>
<dbReference type="InterPro" id="IPR057629">
    <property type="entry name" value="Teneurin1-4_GBD"/>
</dbReference>
<dbReference type="AlphaFoldDB" id="A0AAD3RLX3"/>
<comment type="caution">
    <text evidence="6">The sequence shown here is derived from an EMBL/GenBank/DDBJ whole genome shotgun (WGS) entry which is preliminary data.</text>
</comment>
<evidence type="ECO:0000256" key="3">
    <source>
        <dbReference type="ARBA" id="ARBA00023157"/>
    </source>
</evidence>
<evidence type="ECO:0000259" key="5">
    <source>
        <dbReference type="Pfam" id="PF23093"/>
    </source>
</evidence>
<dbReference type="PANTHER" id="PTHR11219">
    <property type="entry name" value="TENEURIN AND N-ACETYLGLUCOSAMINE-1-PHOSPHODIESTER ALPHA-N-ACETYLGLUCOSAMINIDASE"/>
    <property type="match status" value="1"/>
</dbReference>
<accession>A0AAD3RLX3</accession>